<dbReference type="GO" id="GO:0000155">
    <property type="term" value="F:phosphorelay sensor kinase activity"/>
    <property type="evidence" value="ECO:0007669"/>
    <property type="project" value="InterPro"/>
</dbReference>
<dbReference type="Gene3D" id="3.40.50.2300">
    <property type="match status" value="1"/>
</dbReference>
<protein>
    <recommendedName>
        <fullName evidence="2">histidine kinase</fullName>
        <ecNumber evidence="2">2.7.13.3</ecNumber>
    </recommendedName>
</protein>
<dbReference type="InterPro" id="IPR003594">
    <property type="entry name" value="HATPase_dom"/>
</dbReference>
<evidence type="ECO:0000259" key="9">
    <source>
        <dbReference type="PROSITE" id="PS50110"/>
    </source>
</evidence>
<dbReference type="SUPFAM" id="SSF47384">
    <property type="entry name" value="Homodimeric domain of signal transducing histidine kinase"/>
    <property type="match status" value="1"/>
</dbReference>
<dbReference type="Pfam" id="PF00072">
    <property type="entry name" value="Response_reg"/>
    <property type="match status" value="1"/>
</dbReference>
<dbReference type="EMBL" id="CP002271">
    <property type="protein sequence ID" value="ADO75771.1"/>
    <property type="molecule type" value="Genomic_DNA"/>
</dbReference>
<dbReference type="Gene3D" id="1.10.287.130">
    <property type="match status" value="1"/>
</dbReference>
<feature type="domain" description="Response regulatory" evidence="9">
    <location>
        <begin position="24"/>
        <end position="141"/>
    </location>
</feature>
<evidence type="ECO:0000313" key="13">
    <source>
        <dbReference type="Proteomes" id="UP000001351"/>
    </source>
</evidence>
<dbReference type="EC" id="2.7.13.3" evidence="2"/>
<keyword evidence="13" id="KW-1185">Reference proteome</keyword>
<dbReference type="SUPFAM" id="SSF52172">
    <property type="entry name" value="CheY-like"/>
    <property type="match status" value="1"/>
</dbReference>
<dbReference type="PANTHER" id="PTHR43047:SF62">
    <property type="entry name" value="SENSOR HISTIDINE KINASE DPIB"/>
    <property type="match status" value="1"/>
</dbReference>
<feature type="region of interest" description="Disordered" evidence="7">
    <location>
        <begin position="537"/>
        <end position="556"/>
    </location>
</feature>
<evidence type="ECO:0000256" key="3">
    <source>
        <dbReference type="ARBA" id="ARBA00022553"/>
    </source>
</evidence>
<evidence type="ECO:0000256" key="6">
    <source>
        <dbReference type="PROSITE-ProRule" id="PRU00169"/>
    </source>
</evidence>
<dbReference type="InterPro" id="IPR011006">
    <property type="entry name" value="CheY-like_superfamily"/>
</dbReference>
<dbReference type="InterPro" id="IPR036097">
    <property type="entry name" value="HisK_dim/P_sf"/>
</dbReference>
<dbReference type="Pfam" id="PF02518">
    <property type="entry name" value="HATPase_c"/>
    <property type="match status" value="1"/>
</dbReference>
<dbReference type="CDD" id="cd17546">
    <property type="entry name" value="REC_hyHK_CKI1_RcsC-like"/>
    <property type="match status" value="1"/>
</dbReference>
<reference evidence="12 13" key="1">
    <citation type="journal article" date="2011" name="Mol. Biol. Evol.">
        <title>Comparative genomic analysis of fruiting body formation in Myxococcales.</title>
        <authorList>
            <person name="Huntley S."/>
            <person name="Hamann N."/>
            <person name="Wegener-Feldbrugge S."/>
            <person name="Treuner-Lange A."/>
            <person name="Kube M."/>
            <person name="Reinhardt R."/>
            <person name="Klages S."/>
            <person name="Muller R."/>
            <person name="Ronning C.M."/>
            <person name="Nierman W.C."/>
            <person name="Sogaard-Andersen L."/>
        </authorList>
    </citation>
    <scope>NUCLEOTIDE SEQUENCE [LARGE SCALE GENOMIC DNA]</scope>
    <source>
        <strain evidence="12 13">DW4/3-1</strain>
    </source>
</reference>
<proteinExistence type="predicted"/>
<dbReference type="InterPro" id="IPR001789">
    <property type="entry name" value="Sig_transdc_resp-reg_receiver"/>
</dbReference>
<dbReference type="InterPro" id="IPR013655">
    <property type="entry name" value="PAS_fold_3"/>
</dbReference>
<dbReference type="InterPro" id="IPR004358">
    <property type="entry name" value="Sig_transdc_His_kin-like_C"/>
</dbReference>
<dbReference type="SMART" id="SM00091">
    <property type="entry name" value="PAS"/>
    <property type="match status" value="1"/>
</dbReference>
<dbReference type="InterPro" id="IPR001610">
    <property type="entry name" value="PAC"/>
</dbReference>
<dbReference type="PRINTS" id="PR00344">
    <property type="entry name" value="BCTRLSENSOR"/>
</dbReference>
<feature type="domain" description="PAC" evidence="11">
    <location>
        <begin position="254"/>
        <end position="306"/>
    </location>
</feature>
<dbReference type="KEGG" id="sur:STAUR_8016"/>
<dbReference type="Proteomes" id="UP000001351">
    <property type="component" value="Chromosome"/>
</dbReference>
<dbReference type="PROSITE" id="PS50112">
    <property type="entry name" value="PAS"/>
    <property type="match status" value="1"/>
</dbReference>
<evidence type="ECO:0000256" key="7">
    <source>
        <dbReference type="SAM" id="MobiDB-lite"/>
    </source>
</evidence>
<feature type="domain" description="Histidine kinase" evidence="8">
    <location>
        <begin position="324"/>
        <end position="544"/>
    </location>
</feature>
<keyword evidence="3 6" id="KW-0597">Phosphoprotein</keyword>
<dbReference type="HOGENOM" id="CLU_000445_114_72_7"/>
<evidence type="ECO:0000259" key="8">
    <source>
        <dbReference type="PROSITE" id="PS50109"/>
    </source>
</evidence>
<dbReference type="PROSITE" id="PS50113">
    <property type="entry name" value="PAC"/>
    <property type="match status" value="1"/>
</dbReference>
<dbReference type="InterPro" id="IPR000700">
    <property type="entry name" value="PAS-assoc_C"/>
</dbReference>
<dbReference type="STRING" id="378806.STAUR_8016"/>
<dbReference type="PROSITE" id="PS50110">
    <property type="entry name" value="RESPONSE_REGULATORY"/>
    <property type="match status" value="1"/>
</dbReference>
<dbReference type="InterPro" id="IPR035965">
    <property type="entry name" value="PAS-like_dom_sf"/>
</dbReference>
<dbReference type="eggNOG" id="COG3706">
    <property type="taxonomic scope" value="Bacteria"/>
</dbReference>
<gene>
    <name evidence="12" type="ordered locus">STAUR_8016</name>
</gene>
<dbReference type="AlphaFoldDB" id="E3FRJ4"/>
<feature type="modified residue" description="4-aspartylphosphate" evidence="6">
    <location>
        <position position="73"/>
    </location>
</feature>
<evidence type="ECO:0000256" key="5">
    <source>
        <dbReference type="ARBA" id="ARBA00022777"/>
    </source>
</evidence>
<sequence length="556" mass="61765">MLLGTVTPSRTGGALHVGQESRATILVVDDQPFELAAVERSLNSLDLQIVKAHSGEEALQYLDDQEFALVLMDVRMPGMDGFEAARLIREHAPNRRVPLIFLSGARREEAVIVRGYASGAVDYLSKPVKPDALRAKVRVFVDLYHEREALRRQEKALGLRERQVLESQRRQAEEALLESQRTLSMLMGNLPGMVFRCSPDWSLDFASEGCQSLTGYSAAEFTASPQLWKSLMSPEDVERIVQEAKQAFAEGRLQTAVYRILRRDAEPRWMWARSAGVFSPEGELRFIEGFMTDITEAKTAETEKERLMAGLREAVRQRDEFLSVASHELKTPLTSLSLRVQVMRKEVDAHAGLIPRERLHKHLESAGTQLGRLASLVDSLLDTTRIISGRLSLRRERGVNLAAIVRAVASGFETQAMRVGSPLEIDAPVRVLGHWDALRLEQVVTNLLSNALKFGAGRAVQLRVEEMGEWARLRVSDEGIGMDEGVQARLFGRFERGVSDRHYGGLGLGLFITRQVVEAMGGQVLVRSEPGQGATFTVELPRRSPDGEGGGAQDEH</sequence>
<dbReference type="PANTHER" id="PTHR43047">
    <property type="entry name" value="TWO-COMPONENT HISTIDINE PROTEIN KINASE"/>
    <property type="match status" value="1"/>
</dbReference>
<dbReference type="SMART" id="SM00086">
    <property type="entry name" value="PAC"/>
    <property type="match status" value="1"/>
</dbReference>
<dbReference type="CDD" id="cd00082">
    <property type="entry name" value="HisKA"/>
    <property type="match status" value="1"/>
</dbReference>
<dbReference type="Gene3D" id="3.30.565.10">
    <property type="entry name" value="Histidine kinase-like ATPase, C-terminal domain"/>
    <property type="match status" value="1"/>
</dbReference>
<dbReference type="InterPro" id="IPR000014">
    <property type="entry name" value="PAS"/>
</dbReference>
<evidence type="ECO:0000313" key="12">
    <source>
        <dbReference type="EMBL" id="ADO75771.1"/>
    </source>
</evidence>
<dbReference type="CDD" id="cd00130">
    <property type="entry name" value="PAS"/>
    <property type="match status" value="1"/>
</dbReference>
<dbReference type="Pfam" id="PF08447">
    <property type="entry name" value="PAS_3"/>
    <property type="match status" value="1"/>
</dbReference>
<dbReference type="Pfam" id="PF00512">
    <property type="entry name" value="HisKA"/>
    <property type="match status" value="1"/>
</dbReference>
<dbReference type="InterPro" id="IPR003661">
    <property type="entry name" value="HisK_dim/P_dom"/>
</dbReference>
<dbReference type="eggNOG" id="COG2202">
    <property type="taxonomic scope" value="Bacteria"/>
</dbReference>
<evidence type="ECO:0000256" key="2">
    <source>
        <dbReference type="ARBA" id="ARBA00012438"/>
    </source>
</evidence>
<dbReference type="SUPFAM" id="SSF55874">
    <property type="entry name" value="ATPase domain of HSP90 chaperone/DNA topoisomerase II/histidine kinase"/>
    <property type="match status" value="1"/>
</dbReference>
<feature type="domain" description="PAS" evidence="10">
    <location>
        <begin position="179"/>
        <end position="251"/>
    </location>
</feature>
<feature type="compositionally biased region" description="Gly residues" evidence="7">
    <location>
        <begin position="547"/>
        <end position="556"/>
    </location>
</feature>
<evidence type="ECO:0000259" key="10">
    <source>
        <dbReference type="PROSITE" id="PS50112"/>
    </source>
</evidence>
<dbReference type="OrthoDB" id="9796100at2"/>
<dbReference type="InterPro" id="IPR036890">
    <property type="entry name" value="HATPase_C_sf"/>
</dbReference>
<dbReference type="SMART" id="SM00388">
    <property type="entry name" value="HisKA"/>
    <property type="match status" value="1"/>
</dbReference>
<dbReference type="SUPFAM" id="SSF55785">
    <property type="entry name" value="PYP-like sensor domain (PAS domain)"/>
    <property type="match status" value="1"/>
</dbReference>
<keyword evidence="4" id="KW-0808">Transferase</keyword>
<dbReference type="NCBIfam" id="TIGR00229">
    <property type="entry name" value="sensory_box"/>
    <property type="match status" value="1"/>
</dbReference>
<dbReference type="SMART" id="SM00448">
    <property type="entry name" value="REC"/>
    <property type="match status" value="1"/>
</dbReference>
<keyword evidence="5" id="KW-0418">Kinase</keyword>
<dbReference type="PROSITE" id="PS50109">
    <property type="entry name" value="HIS_KIN"/>
    <property type="match status" value="1"/>
</dbReference>
<evidence type="ECO:0000256" key="4">
    <source>
        <dbReference type="ARBA" id="ARBA00022679"/>
    </source>
</evidence>
<dbReference type="InterPro" id="IPR005467">
    <property type="entry name" value="His_kinase_dom"/>
</dbReference>
<evidence type="ECO:0000256" key="1">
    <source>
        <dbReference type="ARBA" id="ARBA00000085"/>
    </source>
</evidence>
<comment type="catalytic activity">
    <reaction evidence="1">
        <text>ATP + protein L-histidine = ADP + protein N-phospho-L-histidine.</text>
        <dbReference type="EC" id="2.7.13.3"/>
    </reaction>
</comment>
<dbReference type="SMART" id="SM00387">
    <property type="entry name" value="HATPase_c"/>
    <property type="match status" value="1"/>
</dbReference>
<dbReference type="Gene3D" id="3.30.450.20">
    <property type="entry name" value="PAS domain"/>
    <property type="match status" value="1"/>
</dbReference>
<accession>E3FRJ4</accession>
<evidence type="ECO:0000259" key="11">
    <source>
        <dbReference type="PROSITE" id="PS50113"/>
    </source>
</evidence>
<dbReference type="eggNOG" id="COG2205">
    <property type="taxonomic scope" value="Bacteria"/>
</dbReference>
<organism evidence="12 13">
    <name type="scientific">Stigmatella aurantiaca (strain DW4/3-1)</name>
    <dbReference type="NCBI Taxonomy" id="378806"/>
    <lineage>
        <taxon>Bacteria</taxon>
        <taxon>Pseudomonadati</taxon>
        <taxon>Myxococcota</taxon>
        <taxon>Myxococcia</taxon>
        <taxon>Myxococcales</taxon>
        <taxon>Cystobacterineae</taxon>
        <taxon>Archangiaceae</taxon>
        <taxon>Stigmatella</taxon>
    </lineage>
</organism>
<name>E3FRJ4_STIAD</name>